<evidence type="ECO:0000313" key="3">
    <source>
        <dbReference type="EMBL" id="CAB9498889.1"/>
    </source>
</evidence>
<keyword evidence="2" id="KW-0732">Signal</keyword>
<name>A0A9N8DFU1_9STRA</name>
<evidence type="ECO:0000256" key="1">
    <source>
        <dbReference type="SAM" id="MobiDB-lite"/>
    </source>
</evidence>
<evidence type="ECO:0000313" key="4">
    <source>
        <dbReference type="Proteomes" id="UP001153069"/>
    </source>
</evidence>
<dbReference type="PANTHER" id="PTHR43975">
    <property type="entry name" value="ZGC:101858"/>
    <property type="match status" value="1"/>
</dbReference>
<dbReference type="OrthoDB" id="1393670at2759"/>
<dbReference type="PANTHER" id="PTHR43975:SF2">
    <property type="entry name" value="EG:BACR7A4.14 PROTEIN-RELATED"/>
    <property type="match status" value="1"/>
</dbReference>
<keyword evidence="4" id="KW-1185">Reference proteome</keyword>
<dbReference type="AlphaFoldDB" id="A0A9N8DFU1"/>
<gene>
    <name evidence="3" type="ORF">SEMRO_48_G028090.1</name>
</gene>
<dbReference type="InterPro" id="IPR002347">
    <property type="entry name" value="SDR_fam"/>
</dbReference>
<dbReference type="Proteomes" id="UP001153069">
    <property type="component" value="Unassembled WGS sequence"/>
</dbReference>
<organism evidence="3 4">
    <name type="scientific">Seminavis robusta</name>
    <dbReference type="NCBI Taxonomy" id="568900"/>
    <lineage>
        <taxon>Eukaryota</taxon>
        <taxon>Sar</taxon>
        <taxon>Stramenopiles</taxon>
        <taxon>Ochrophyta</taxon>
        <taxon>Bacillariophyta</taxon>
        <taxon>Bacillariophyceae</taxon>
        <taxon>Bacillariophycidae</taxon>
        <taxon>Naviculales</taxon>
        <taxon>Naviculaceae</taxon>
        <taxon>Seminavis</taxon>
    </lineage>
</organism>
<dbReference type="InterPro" id="IPR036291">
    <property type="entry name" value="NAD(P)-bd_dom_sf"/>
</dbReference>
<feature type="region of interest" description="Disordered" evidence="1">
    <location>
        <begin position="301"/>
        <end position="321"/>
    </location>
</feature>
<reference evidence="3" key="1">
    <citation type="submission" date="2020-06" db="EMBL/GenBank/DDBJ databases">
        <authorList>
            <consortium name="Plant Systems Biology data submission"/>
        </authorList>
    </citation>
    <scope>NUCLEOTIDE SEQUENCE</scope>
    <source>
        <strain evidence="3">D6</strain>
    </source>
</reference>
<evidence type="ECO:0000256" key="2">
    <source>
        <dbReference type="SAM" id="SignalP"/>
    </source>
</evidence>
<feature type="compositionally biased region" description="Polar residues" evidence="1">
    <location>
        <begin position="312"/>
        <end position="321"/>
    </location>
</feature>
<dbReference type="Pfam" id="PF13561">
    <property type="entry name" value="adh_short_C2"/>
    <property type="match status" value="1"/>
</dbReference>
<feature type="signal peptide" evidence="2">
    <location>
        <begin position="1"/>
        <end position="23"/>
    </location>
</feature>
<comment type="caution">
    <text evidence="3">The sequence shown here is derived from an EMBL/GenBank/DDBJ whole genome shotgun (WGS) entry which is preliminary data.</text>
</comment>
<protein>
    <submittedName>
        <fullName evidence="3">Dichloro-2,5-cyclohexadiene-1,4-diol dehydrogenase</fullName>
    </submittedName>
</protein>
<sequence>MKLFVALLTILGNILLVLSPAYAATASKDEYEGMNVLCVGCSSGIGKSAAEHLLAGGAQVVISSRTQSKCDEVAKAYKKAFAIVADASNAESLEKLVEQSRKAFKGNNKKITHLVWVPTSSSFGNLANPAEDLIKAMQDQLDLNVYNLIRTFKLIEDDLNQSQGAVVSVSSYMGSTSTIGSLSYGFAKTAQDRIIKDLAIWGASNGVRVNAVAPACIETPMFEVVGDYKDTLLQDFTWRHALGRNGQPDEVGSVIAFLLSKKAGFITGQTITIDGGASLLNTFTDVNNFLLPPDLVHDKTYFSKHTPPPSSEDATQQEQEL</sequence>
<accession>A0A9N8DFU1</accession>
<dbReference type="EMBL" id="CAICTM010000048">
    <property type="protein sequence ID" value="CAB9498889.1"/>
    <property type="molecule type" value="Genomic_DNA"/>
</dbReference>
<dbReference type="PRINTS" id="PR00081">
    <property type="entry name" value="GDHRDH"/>
</dbReference>
<proteinExistence type="predicted"/>
<dbReference type="SUPFAM" id="SSF51735">
    <property type="entry name" value="NAD(P)-binding Rossmann-fold domains"/>
    <property type="match status" value="1"/>
</dbReference>
<feature type="chain" id="PRO_5040485652" evidence="2">
    <location>
        <begin position="24"/>
        <end position="321"/>
    </location>
</feature>
<dbReference type="Gene3D" id="3.40.50.720">
    <property type="entry name" value="NAD(P)-binding Rossmann-like Domain"/>
    <property type="match status" value="1"/>
</dbReference>